<organism evidence="3 4">
    <name type="scientific">Nepenthes gracilis</name>
    <name type="common">Slender pitcher plant</name>
    <dbReference type="NCBI Taxonomy" id="150966"/>
    <lineage>
        <taxon>Eukaryota</taxon>
        <taxon>Viridiplantae</taxon>
        <taxon>Streptophyta</taxon>
        <taxon>Embryophyta</taxon>
        <taxon>Tracheophyta</taxon>
        <taxon>Spermatophyta</taxon>
        <taxon>Magnoliopsida</taxon>
        <taxon>eudicotyledons</taxon>
        <taxon>Gunneridae</taxon>
        <taxon>Pentapetalae</taxon>
        <taxon>Caryophyllales</taxon>
        <taxon>Nepenthaceae</taxon>
        <taxon>Nepenthes</taxon>
    </lineage>
</organism>
<dbReference type="AlphaFoldDB" id="A0AAD3TF17"/>
<name>A0AAD3TF17_NEPGR</name>
<keyword evidence="1" id="KW-0862">Zinc</keyword>
<keyword evidence="1" id="KW-0863">Zinc-finger</keyword>
<keyword evidence="1" id="KW-0479">Metal-binding</keyword>
<dbReference type="SUPFAM" id="SSF57667">
    <property type="entry name" value="beta-beta-alpha zinc fingers"/>
    <property type="match status" value="1"/>
</dbReference>
<evidence type="ECO:0000313" key="4">
    <source>
        <dbReference type="Proteomes" id="UP001279734"/>
    </source>
</evidence>
<dbReference type="GO" id="GO:0009736">
    <property type="term" value="P:cytokinin-activated signaling pathway"/>
    <property type="evidence" value="ECO:0007669"/>
    <property type="project" value="TreeGrafter"/>
</dbReference>
<dbReference type="Pfam" id="PF13912">
    <property type="entry name" value="zf-C2H2_6"/>
    <property type="match status" value="1"/>
</dbReference>
<dbReference type="EMBL" id="BSYO01000033">
    <property type="protein sequence ID" value="GMH27984.1"/>
    <property type="molecule type" value="Genomic_DNA"/>
</dbReference>
<protein>
    <recommendedName>
        <fullName evidence="2">C2H2-type domain-containing protein</fullName>
    </recommendedName>
</protein>
<dbReference type="PANTHER" id="PTHR46353:SF23">
    <property type="entry name" value="C2H2 ZINC FINGER-CONTAINING PROTEIN-RELATED"/>
    <property type="match status" value="1"/>
</dbReference>
<dbReference type="GO" id="GO:0000976">
    <property type="term" value="F:transcription cis-regulatory region binding"/>
    <property type="evidence" value="ECO:0007669"/>
    <property type="project" value="TreeGrafter"/>
</dbReference>
<dbReference type="InterPro" id="IPR013087">
    <property type="entry name" value="Znf_C2H2_type"/>
</dbReference>
<dbReference type="InterPro" id="IPR044299">
    <property type="entry name" value="GIS3/ZFP5/ZFP6"/>
</dbReference>
<dbReference type="GO" id="GO:0010090">
    <property type="term" value="P:trichome morphogenesis"/>
    <property type="evidence" value="ECO:0007669"/>
    <property type="project" value="InterPro"/>
</dbReference>
<evidence type="ECO:0000259" key="2">
    <source>
        <dbReference type="PROSITE" id="PS50157"/>
    </source>
</evidence>
<dbReference type="GO" id="GO:0005634">
    <property type="term" value="C:nucleus"/>
    <property type="evidence" value="ECO:0007669"/>
    <property type="project" value="TreeGrafter"/>
</dbReference>
<evidence type="ECO:0000313" key="3">
    <source>
        <dbReference type="EMBL" id="GMH27984.1"/>
    </source>
</evidence>
<comment type="caution">
    <text evidence="3">The sequence shown here is derived from an EMBL/GenBank/DDBJ whole genome shotgun (WGS) entry which is preliminary data.</text>
</comment>
<dbReference type="PROSITE" id="PS00028">
    <property type="entry name" value="ZINC_FINGER_C2H2_1"/>
    <property type="match status" value="1"/>
</dbReference>
<dbReference type="Proteomes" id="UP001279734">
    <property type="component" value="Unassembled WGS sequence"/>
</dbReference>
<gene>
    <name evidence="3" type="ORF">Nepgr_029827</name>
</gene>
<feature type="domain" description="C2H2-type" evidence="2">
    <location>
        <begin position="68"/>
        <end position="95"/>
    </location>
</feature>
<proteinExistence type="predicted"/>
<keyword evidence="4" id="KW-1185">Reference proteome</keyword>
<dbReference type="GO" id="GO:0003700">
    <property type="term" value="F:DNA-binding transcription factor activity"/>
    <property type="evidence" value="ECO:0007669"/>
    <property type="project" value="TreeGrafter"/>
</dbReference>
<evidence type="ECO:0000256" key="1">
    <source>
        <dbReference type="PROSITE-ProRule" id="PRU00042"/>
    </source>
</evidence>
<dbReference type="GO" id="GO:0009740">
    <property type="term" value="P:gibberellic acid mediated signaling pathway"/>
    <property type="evidence" value="ECO:0007669"/>
    <property type="project" value="TreeGrafter"/>
</dbReference>
<dbReference type="PROSITE" id="PS50157">
    <property type="entry name" value="ZINC_FINGER_C2H2_2"/>
    <property type="match status" value="1"/>
</dbReference>
<dbReference type="GO" id="GO:0008270">
    <property type="term" value="F:zinc ion binding"/>
    <property type="evidence" value="ECO:0007669"/>
    <property type="project" value="UniProtKB-KW"/>
</dbReference>
<reference evidence="3" key="1">
    <citation type="submission" date="2023-05" db="EMBL/GenBank/DDBJ databases">
        <title>Nepenthes gracilis genome sequencing.</title>
        <authorList>
            <person name="Fukushima K."/>
        </authorList>
    </citation>
    <scope>NUCLEOTIDE SEQUENCE</scope>
    <source>
        <strain evidence="3">SING2019-196</strain>
    </source>
</reference>
<dbReference type="InterPro" id="IPR036236">
    <property type="entry name" value="Znf_C2H2_sf"/>
</dbReference>
<sequence>MSSINAWPFKLFSNSRRIGSSDKMSSDNYAQPLSTTHHRRNSTFKLFGFQLPAEGSPEEYDGNRQRKARCQFCGRLFVNYQALGGHQNAHKKERQRLKAAADFGADQGRFPAAASAVSHHAARLRHPAAASSPASADWIQPSSRGLPLQAALPAFAECGVRFYGHQKLQFPVCTEEGNCSGSPSLNVDKLPGAAEINVDLNL</sequence>
<accession>A0AAD3TF17</accession>
<dbReference type="PANTHER" id="PTHR46353">
    <property type="entry name" value="ZINC FINGER PROTEIN 5"/>
    <property type="match status" value="1"/>
</dbReference>